<dbReference type="Pfam" id="PF00150">
    <property type="entry name" value="Cellulase"/>
    <property type="match status" value="1"/>
</dbReference>
<dbReference type="Gene3D" id="3.20.20.80">
    <property type="entry name" value="Glycosidases"/>
    <property type="match status" value="1"/>
</dbReference>
<evidence type="ECO:0000313" key="5">
    <source>
        <dbReference type="EMBL" id="OGY54810.1"/>
    </source>
</evidence>
<organism evidence="5 6">
    <name type="scientific">Candidatus Buchananbacteria bacterium RIFCSPLOWO2_01_FULL_56_15</name>
    <dbReference type="NCBI Taxonomy" id="1797547"/>
    <lineage>
        <taxon>Bacteria</taxon>
        <taxon>Candidatus Buchananiibacteriota</taxon>
    </lineage>
</organism>
<comment type="similarity">
    <text evidence="3">Belongs to the glycosyl hydrolase 5 (cellulase A) family.</text>
</comment>
<dbReference type="AlphaFoldDB" id="A0A1G1YT71"/>
<dbReference type="EMBL" id="MHIQ01000016">
    <property type="protein sequence ID" value="OGY54810.1"/>
    <property type="molecule type" value="Genomic_DNA"/>
</dbReference>
<reference evidence="5 6" key="1">
    <citation type="journal article" date="2016" name="Nat. Commun.">
        <title>Thousands of microbial genomes shed light on interconnected biogeochemical processes in an aquifer system.</title>
        <authorList>
            <person name="Anantharaman K."/>
            <person name="Brown C.T."/>
            <person name="Hug L.A."/>
            <person name="Sharon I."/>
            <person name="Castelle C.J."/>
            <person name="Probst A.J."/>
            <person name="Thomas B.C."/>
            <person name="Singh A."/>
            <person name="Wilkins M.J."/>
            <person name="Karaoz U."/>
            <person name="Brodie E.L."/>
            <person name="Williams K.H."/>
            <person name="Hubbard S.S."/>
            <person name="Banfield J.F."/>
        </authorList>
    </citation>
    <scope>NUCLEOTIDE SEQUENCE [LARGE SCALE GENOMIC DNA]</scope>
</reference>
<gene>
    <name evidence="5" type="ORF">A2951_01500</name>
</gene>
<dbReference type="GO" id="GO:0000272">
    <property type="term" value="P:polysaccharide catabolic process"/>
    <property type="evidence" value="ECO:0007669"/>
    <property type="project" value="InterPro"/>
</dbReference>
<proteinExistence type="inferred from homology"/>
<protein>
    <recommendedName>
        <fullName evidence="4">Glycoside hydrolase family 5 domain-containing protein</fullName>
    </recommendedName>
</protein>
<keyword evidence="1 3" id="KW-0378">Hydrolase</keyword>
<comment type="caution">
    <text evidence="5">The sequence shown here is derived from an EMBL/GenBank/DDBJ whole genome shotgun (WGS) entry which is preliminary data.</text>
</comment>
<feature type="domain" description="Glycoside hydrolase family 5" evidence="4">
    <location>
        <begin position="57"/>
        <end position="307"/>
    </location>
</feature>
<evidence type="ECO:0000313" key="6">
    <source>
        <dbReference type="Proteomes" id="UP000178944"/>
    </source>
</evidence>
<dbReference type="InterPro" id="IPR001547">
    <property type="entry name" value="Glyco_hydro_5"/>
</dbReference>
<name>A0A1G1YT71_9BACT</name>
<evidence type="ECO:0000256" key="1">
    <source>
        <dbReference type="ARBA" id="ARBA00022801"/>
    </source>
</evidence>
<dbReference type="InterPro" id="IPR017853">
    <property type="entry name" value="GH"/>
</dbReference>
<evidence type="ECO:0000256" key="3">
    <source>
        <dbReference type="RuleBase" id="RU361153"/>
    </source>
</evidence>
<evidence type="ECO:0000259" key="4">
    <source>
        <dbReference type="Pfam" id="PF00150"/>
    </source>
</evidence>
<accession>A0A1G1YT71</accession>
<sequence>MKKARFKTLRLAVLLFGLVLLGVFFIFITDFSGGKEPGWGVTFSRSYALDLQLDWRQAYLAMLDELKISHLRLSAYWDELEPEKDEYNFSDLDWQLEQAEARGVSVILAVGRRLPRWPECHDPAWLKHYSSEEANAELLALLELTIKRYQDRPSIIAWQVENEPLFAWFGFCPPPDKAFFATEVALVRQLDPQRPVMVTDTGELSSWLEVSAFGDVVGTTLYRVVWNKWFGFWDYWFVPPAWYRWKADLTQAVHPNVKTVMISELQMEPWTFSKKMVELSRAEQERSFDLWRFRDNIAYVRRTGFPSVYLWGVEYWYWLHQQGDDVFWNEAKGLWQ</sequence>
<keyword evidence="2 3" id="KW-0326">Glycosidase</keyword>
<dbReference type="GO" id="GO:0004553">
    <property type="term" value="F:hydrolase activity, hydrolyzing O-glycosyl compounds"/>
    <property type="evidence" value="ECO:0007669"/>
    <property type="project" value="InterPro"/>
</dbReference>
<evidence type="ECO:0000256" key="2">
    <source>
        <dbReference type="ARBA" id="ARBA00023295"/>
    </source>
</evidence>
<dbReference type="Proteomes" id="UP000178944">
    <property type="component" value="Unassembled WGS sequence"/>
</dbReference>
<dbReference type="SUPFAM" id="SSF51445">
    <property type="entry name" value="(Trans)glycosidases"/>
    <property type="match status" value="1"/>
</dbReference>